<evidence type="ECO:0000256" key="2">
    <source>
        <dbReference type="ARBA" id="ARBA00022747"/>
    </source>
</evidence>
<dbReference type="InterPro" id="IPR052021">
    <property type="entry name" value="Type-I_RS_S_subunit"/>
</dbReference>
<proteinExistence type="inferred from homology"/>
<evidence type="ECO:0000259" key="4">
    <source>
        <dbReference type="Pfam" id="PF01420"/>
    </source>
</evidence>
<dbReference type="KEGG" id="xbo:XBJ1_0016"/>
<name>D3UXZ3_XENBS</name>
<dbReference type="InterPro" id="IPR044946">
    <property type="entry name" value="Restrct_endonuc_typeI_TRD_sf"/>
</dbReference>
<dbReference type="AlphaFoldDB" id="D3UXZ3"/>
<evidence type="ECO:0000313" key="6">
    <source>
        <dbReference type="Proteomes" id="UP000002045"/>
    </source>
</evidence>
<dbReference type="InterPro" id="IPR000055">
    <property type="entry name" value="Restrct_endonuc_typeI_TRD"/>
</dbReference>
<dbReference type="CDD" id="cd17283">
    <property type="entry name" value="RMtype1_S_Hpy180ORF7835P_TRD2-CR2_like"/>
    <property type="match status" value="1"/>
</dbReference>
<dbReference type="GO" id="GO:0009307">
    <property type="term" value="P:DNA restriction-modification system"/>
    <property type="evidence" value="ECO:0007669"/>
    <property type="project" value="UniProtKB-KW"/>
</dbReference>
<dbReference type="PANTHER" id="PTHR30408">
    <property type="entry name" value="TYPE-1 RESTRICTION ENZYME ECOKI SPECIFICITY PROTEIN"/>
    <property type="match status" value="1"/>
</dbReference>
<feature type="domain" description="Type I restriction modification DNA specificity" evidence="4">
    <location>
        <begin position="272"/>
        <end position="429"/>
    </location>
</feature>
<dbReference type="STRING" id="406818.XBJ1_0016"/>
<sequence>MNQIAEGNSKYLAESVGNTLPIGYKQTEAGVIPEAWVVKSIGELANVIRGASPRPKGDKRYYDGKIPRLMVEDVTRDGKFVTPIVDSLTEAGAKLSRPCLRGTLTLVCSGNVGIPSILAIDACIHDGFLALTKVSKNISIDYLYHFFSTQREKFNNSATHGGVFTNLTTEGVREFLVALPFCYEEQTTIANILSDVDGLISELEKLLAKKQAIKIATMQQLLTGRTRLPQFAFREDGSKKGYKRSELREIPEDWNPISIGKDAVLKARIGWQALTTKEYLETGEYYLVTGTNFDAGTVKWEDCWYVSEWRYKQDSNIQLKEDDVLITKDGTIGKVGYVEFLRLPSTLNSGVFVIRPKNNAFHPRYLFYILTSKIFNEFMKGITAGSTITHLYQKDFVNFNFIAPNIEEQTTIATILLDMDTEIQALKQRLGKTRQIKQGMMQELLTGKTRLI</sequence>
<dbReference type="Gene3D" id="1.10.287.1120">
    <property type="entry name" value="Bipartite methylase S protein"/>
    <property type="match status" value="1"/>
</dbReference>
<gene>
    <name evidence="5" type="ordered locus">XBJ1_0016</name>
</gene>
<dbReference type="Proteomes" id="UP000002045">
    <property type="component" value="Chromosome"/>
</dbReference>
<feature type="domain" description="Type I restriction modification DNA specificity" evidence="4">
    <location>
        <begin position="33"/>
        <end position="211"/>
    </location>
</feature>
<dbReference type="RefSeq" id="WP_012986644.1">
    <property type="nucleotide sequence ID" value="NC_013892.1"/>
</dbReference>
<accession>D3UXZ3</accession>
<comment type="similarity">
    <text evidence="1">Belongs to the type-I restriction system S methylase family.</text>
</comment>
<dbReference type="EMBL" id="FN667741">
    <property type="protein sequence ID" value="CBJ79171.1"/>
    <property type="molecule type" value="Genomic_DNA"/>
</dbReference>
<evidence type="ECO:0000256" key="1">
    <source>
        <dbReference type="ARBA" id="ARBA00010923"/>
    </source>
</evidence>
<dbReference type="PANTHER" id="PTHR30408:SF12">
    <property type="entry name" value="TYPE I RESTRICTION ENZYME MJAVIII SPECIFICITY SUBUNIT"/>
    <property type="match status" value="1"/>
</dbReference>
<evidence type="ECO:0000256" key="3">
    <source>
        <dbReference type="ARBA" id="ARBA00023125"/>
    </source>
</evidence>
<dbReference type="HOGENOM" id="CLU_021095_0_1_6"/>
<keyword evidence="3" id="KW-0238">DNA-binding</keyword>
<dbReference type="PATRIC" id="fig|406818.4.peg.12"/>
<dbReference type="REBASE" id="24502">
    <property type="entry name" value="S.XboSSORF17P"/>
</dbReference>
<dbReference type="SUPFAM" id="SSF116734">
    <property type="entry name" value="DNA methylase specificity domain"/>
    <property type="match status" value="2"/>
</dbReference>
<evidence type="ECO:0000313" key="5">
    <source>
        <dbReference type="EMBL" id="CBJ79171.1"/>
    </source>
</evidence>
<protein>
    <submittedName>
        <fullName evidence="5">Type I restriction-modification enzyme subunit S</fullName>
    </submittedName>
</protein>
<dbReference type="Pfam" id="PF01420">
    <property type="entry name" value="Methylase_S"/>
    <property type="match status" value="2"/>
</dbReference>
<dbReference type="GO" id="GO:0003677">
    <property type="term" value="F:DNA binding"/>
    <property type="evidence" value="ECO:0007669"/>
    <property type="project" value="UniProtKB-KW"/>
</dbReference>
<reference evidence="5" key="1">
    <citation type="journal article" date="2011" name="PLoS ONE">
        <title>The entomopathogenic bacterial endosymbionts xenorhabdus and photorhabdus: convergent lifestyles from divergent genomes.</title>
        <authorList>
            <person name="Chaston J.M."/>
            <person name="Suen G."/>
            <person name="Tucker S.L."/>
            <person name="Andersen A.W."/>
            <person name="Bhasin A."/>
            <person name="Bode E."/>
            <person name="Bode H.B."/>
            <person name="Brachmann A.O."/>
            <person name="Cowles C.E."/>
            <person name="Cowles K.N."/>
            <person name="Darby C."/>
            <person name="de Leon L."/>
            <person name="Drace K."/>
            <person name="Du Z."/>
            <person name="Givaudan A."/>
            <person name="Herbert Tran E.E."/>
            <person name="Jewell K.A."/>
            <person name="Knack J.J."/>
            <person name="Krasomil-Osterfeld K.C."/>
            <person name="Kukor R."/>
            <person name="Lanois A."/>
            <person name="Latreille P."/>
            <person name="Leimgruber N.K."/>
            <person name="Lipke C.M."/>
            <person name="Liu R."/>
            <person name="Lu X."/>
            <person name="Martens E.C."/>
            <person name="Marri P.R."/>
            <person name="Medigue C."/>
            <person name="Menard M.L."/>
            <person name="Miller N.M."/>
            <person name="Morales-Soto N."/>
            <person name="Norton S."/>
            <person name="Ogier J.C."/>
            <person name="Orchard S.S."/>
            <person name="Park D."/>
            <person name="Park Y."/>
            <person name="Qurollo B.A."/>
            <person name="Sugar D.R."/>
            <person name="Richards G.R."/>
            <person name="Rouy Z."/>
            <person name="Slominski B."/>
            <person name="Slominski K."/>
            <person name="Snyder H."/>
            <person name="Tjaden B.C."/>
            <person name="van der Hoeven R."/>
            <person name="Welch R.D."/>
            <person name="Wheeler C."/>
            <person name="Xiang B."/>
            <person name="Barbazuk B."/>
            <person name="Gaudriault S."/>
            <person name="Goodner B."/>
            <person name="Slater S.C."/>
            <person name="Forst S."/>
            <person name="Goldman B.S."/>
            <person name="Goodrich-Blair H."/>
        </authorList>
    </citation>
    <scope>NUCLEOTIDE SEQUENCE [LARGE SCALE GENOMIC DNA]</scope>
    <source>
        <strain evidence="5">SS-2004</strain>
    </source>
</reference>
<dbReference type="Gene3D" id="3.90.220.20">
    <property type="entry name" value="DNA methylase specificity domains"/>
    <property type="match status" value="2"/>
</dbReference>
<keyword evidence="2" id="KW-0680">Restriction system</keyword>
<organism evidence="5 6">
    <name type="scientific">Xenorhabdus bovienii (strain SS-2004)</name>
    <name type="common">Xenorhabdus nematophila subsp. bovienii</name>
    <dbReference type="NCBI Taxonomy" id="406818"/>
    <lineage>
        <taxon>Bacteria</taxon>
        <taxon>Pseudomonadati</taxon>
        <taxon>Pseudomonadota</taxon>
        <taxon>Gammaproteobacteria</taxon>
        <taxon>Enterobacterales</taxon>
        <taxon>Morganellaceae</taxon>
        <taxon>Xenorhabdus</taxon>
    </lineage>
</organism>
<dbReference type="eggNOG" id="COG0732">
    <property type="taxonomic scope" value="Bacteria"/>
</dbReference>